<name>A0A8U0SPN8_MUSPF</name>
<accession>A0A8U0SPN8</accession>
<evidence type="ECO:0000256" key="1">
    <source>
        <dbReference type="SAM" id="MobiDB-lite"/>
    </source>
</evidence>
<proteinExistence type="predicted"/>
<evidence type="ECO:0000313" key="2">
    <source>
        <dbReference type="Proteomes" id="UP000000715"/>
    </source>
</evidence>
<dbReference type="GeneID" id="123394888"/>
<sequence length="152" mass="17102">MTRARCRQNGGTPGLQRCLARTLLCDRRQLETVTFDPRKPAGTLAGRPFRPASASPGFGDTTPSISTVNEDLETLMALERAQILANYTQARPMGSPGDAREGADLSLRRLTDHHGFLQEKELPGLSPREAKQHRQETRRADKWVKMLRNWEH</sequence>
<feature type="region of interest" description="Disordered" evidence="1">
    <location>
        <begin position="116"/>
        <end position="143"/>
    </location>
</feature>
<keyword evidence="2" id="KW-1185">Reference proteome</keyword>
<organism evidence="2 3">
    <name type="scientific">Mustela putorius furo</name>
    <name type="common">European domestic ferret</name>
    <name type="synonym">Mustela furo</name>
    <dbReference type="NCBI Taxonomy" id="9669"/>
    <lineage>
        <taxon>Eukaryota</taxon>
        <taxon>Metazoa</taxon>
        <taxon>Chordata</taxon>
        <taxon>Craniata</taxon>
        <taxon>Vertebrata</taxon>
        <taxon>Euteleostomi</taxon>
        <taxon>Mammalia</taxon>
        <taxon>Eutheria</taxon>
        <taxon>Laurasiatheria</taxon>
        <taxon>Carnivora</taxon>
        <taxon>Caniformia</taxon>
        <taxon>Musteloidea</taxon>
        <taxon>Mustelidae</taxon>
        <taxon>Mustelinae</taxon>
        <taxon>Mustela</taxon>
    </lineage>
</organism>
<protein>
    <submittedName>
        <fullName evidence="3">USP6 N-terminal-like protein</fullName>
    </submittedName>
</protein>
<feature type="region of interest" description="Disordered" evidence="1">
    <location>
        <begin position="37"/>
        <end position="66"/>
    </location>
</feature>
<dbReference type="AlphaFoldDB" id="A0A8U0SPN8"/>
<gene>
    <name evidence="3" type="primary">LOC123394888</name>
</gene>
<dbReference type="Proteomes" id="UP000000715">
    <property type="component" value="Unplaced"/>
</dbReference>
<dbReference type="RefSeq" id="XP_044945674.1">
    <property type="nucleotide sequence ID" value="XM_045089739.1"/>
</dbReference>
<dbReference type="OrthoDB" id="9572838at2759"/>
<reference evidence="3" key="1">
    <citation type="submission" date="2025-08" db="UniProtKB">
        <authorList>
            <consortium name="RefSeq"/>
        </authorList>
    </citation>
    <scope>IDENTIFICATION</scope>
    <source>
        <tissue evidence="3">Brain</tissue>
    </source>
</reference>
<evidence type="ECO:0000313" key="3">
    <source>
        <dbReference type="RefSeq" id="XP_044945674.1"/>
    </source>
</evidence>